<feature type="coiled-coil region" evidence="1">
    <location>
        <begin position="316"/>
        <end position="343"/>
    </location>
</feature>
<protein>
    <recommendedName>
        <fullName evidence="2">AAA+ ATPase domain-containing protein</fullName>
    </recommendedName>
</protein>
<organism evidence="3 4">
    <name type="scientific">Fictibacillus enclensis</name>
    <dbReference type="NCBI Taxonomy" id="1017270"/>
    <lineage>
        <taxon>Bacteria</taxon>
        <taxon>Bacillati</taxon>
        <taxon>Bacillota</taxon>
        <taxon>Bacilli</taxon>
        <taxon>Bacillales</taxon>
        <taxon>Fictibacillaceae</taxon>
        <taxon>Fictibacillus</taxon>
    </lineage>
</organism>
<evidence type="ECO:0000313" key="3">
    <source>
        <dbReference type="EMBL" id="KSU85171.1"/>
    </source>
</evidence>
<feature type="domain" description="AAA+ ATPase" evidence="2">
    <location>
        <begin position="740"/>
        <end position="898"/>
    </location>
</feature>
<dbReference type="PANTHER" id="PTHR37291">
    <property type="entry name" value="5-METHYLCYTOSINE-SPECIFIC RESTRICTION ENZYME B"/>
    <property type="match status" value="1"/>
</dbReference>
<dbReference type="Proteomes" id="UP000054099">
    <property type="component" value="Unassembled WGS sequence"/>
</dbReference>
<dbReference type="EMBL" id="LNQN01000001">
    <property type="protein sequence ID" value="KSU85171.1"/>
    <property type="molecule type" value="Genomic_DNA"/>
</dbReference>
<dbReference type="RefSeq" id="WP_061969667.1">
    <property type="nucleotide sequence ID" value="NZ_FMAV01000001.1"/>
</dbReference>
<evidence type="ECO:0000256" key="1">
    <source>
        <dbReference type="SAM" id="Coils"/>
    </source>
</evidence>
<reference evidence="3 4" key="1">
    <citation type="journal article" date="2014" name="Antonie Van Leeuwenhoek">
        <title>Fictibacillus enclensis sp. nov., isolated from marine sediment.</title>
        <authorList>
            <person name="Dastager S.G."/>
            <person name="Mawlankar R."/>
            <person name="Srinivasan K."/>
            <person name="Tang S.K."/>
            <person name="Lee J.C."/>
            <person name="Ramana V.V."/>
            <person name="Shouche Y.S."/>
        </authorList>
    </citation>
    <scope>NUCLEOTIDE SEQUENCE [LARGE SCALE GENOMIC DNA]</scope>
    <source>
        <strain evidence="3 4">NIO-1003</strain>
    </source>
</reference>
<dbReference type="GO" id="GO:0016887">
    <property type="term" value="F:ATP hydrolysis activity"/>
    <property type="evidence" value="ECO:0007669"/>
    <property type="project" value="InterPro"/>
</dbReference>
<proteinExistence type="predicted"/>
<sequence length="999" mass="116059">MNYEELKEHLLKDQYIDISFRRYIAFKETDLYDESYKIEILFRLNRFLKGQDINKLTVLDIVKKIQKENPSTGSFVHWSNTADLVKYAEARPDQVAELLNQLFQSSSTIADRVELFRENGKAYNPSISLGAPLFGYLFAAVDFTKYPIYKQEVFTDLKKAYGIELKLGTVGNNYETYLNMCEISLQHLKTSYPDLTILDIQDFFFCSTQYKQIVVESAVEYLHALAAELSEFIKQPALLLEAITNLEPDTLRSLREQYRNDEKINLIKFKVLDKIIESDSVSLAEMEDIKNQVKVKYERNILKSWNNFTILFQLYYANKKQKVQEEQRKIHETIREMEEFKGLNFVDGKVLKGFNWNQNFGCSECWLAVYEKGHTSHRTAPQFFVSIDENGVRYGLLYGDQHPNRGQDLTFESEMESFTYEGFHQKLVEVLEEFKEDNPTNIQYWTIGAGENAKYWDDFFSSNVISIGWRDLGNLKQYKDTDEIMNVFNGLYSDETRRSNDANACNDFANSMNIGDLVFVKKGTKQILAIAEITSDYHYEASRQPHPNFREVKWKAVHEYPLQKGTLPTKTLTNITPYPDLVQEILGLYEADREISVETWIELLQNDAVFVEMDLVYLHKMYELGGEATATQLAAALGKHSSSFNTPIVQLAKRVLQATGIAPIKREDGTNCYWCVLFEGDYVENQHFIWRLKPNLKEAIAASHVDSSIVELESYTTEDFLKEVFIDKKQYDTIASLLSYKKNIILQGPPGVGKTFVSKRIAYSLMGVKDENRVEMVQFHQNYAYEDFVMGFRPDEHGFSLQFGIFYDFCQRALENPEKDYYFIIDEINRGNLSKIFGELFMLIERDKRDEFVTIGYSKDKFTVPSNVYLIGTMNTADRSLAQLEVALRRRFAFVTLEPTFNEKWKLTLKESGVSDLMIARILFTVDKINKEIVEDFQLGNGYAIGHSFFTLKPDNMDENIWYEGILTFEINPLLEEYFFDRPEIVKSLIEGIKYGQFV</sequence>
<dbReference type="GO" id="GO:0005524">
    <property type="term" value="F:ATP binding"/>
    <property type="evidence" value="ECO:0007669"/>
    <property type="project" value="InterPro"/>
</dbReference>
<accession>A0A0V8JDQ6</accession>
<dbReference type="PANTHER" id="PTHR37291:SF1">
    <property type="entry name" value="TYPE IV METHYL-DIRECTED RESTRICTION ENZYME ECOKMCRB SUBUNIT"/>
    <property type="match status" value="1"/>
</dbReference>
<dbReference type="AlphaFoldDB" id="A0A0V8JDQ6"/>
<dbReference type="Gene3D" id="3.40.50.300">
    <property type="entry name" value="P-loop containing nucleotide triphosphate hydrolases"/>
    <property type="match status" value="1"/>
</dbReference>
<comment type="caution">
    <text evidence="3">The sequence shown here is derived from an EMBL/GenBank/DDBJ whole genome shotgun (WGS) entry which is preliminary data.</text>
</comment>
<evidence type="ECO:0000313" key="4">
    <source>
        <dbReference type="Proteomes" id="UP000054099"/>
    </source>
</evidence>
<dbReference type="SMART" id="SM00382">
    <property type="entry name" value="AAA"/>
    <property type="match status" value="1"/>
</dbReference>
<dbReference type="SUPFAM" id="SSF52540">
    <property type="entry name" value="P-loop containing nucleoside triphosphate hydrolases"/>
    <property type="match status" value="1"/>
</dbReference>
<dbReference type="InterPro" id="IPR027417">
    <property type="entry name" value="P-loop_NTPase"/>
</dbReference>
<dbReference type="InterPro" id="IPR003593">
    <property type="entry name" value="AAA+_ATPase"/>
</dbReference>
<dbReference type="CDD" id="cd00009">
    <property type="entry name" value="AAA"/>
    <property type="match status" value="1"/>
</dbReference>
<evidence type="ECO:0000259" key="2">
    <source>
        <dbReference type="SMART" id="SM00382"/>
    </source>
</evidence>
<dbReference type="InterPro" id="IPR011704">
    <property type="entry name" value="ATPase_dyneun-rel_AAA"/>
</dbReference>
<gene>
    <name evidence="3" type="ORF">AS030_06545</name>
</gene>
<keyword evidence="1" id="KW-0175">Coiled coil</keyword>
<dbReference type="Pfam" id="PF07728">
    <property type="entry name" value="AAA_5"/>
    <property type="match status" value="1"/>
</dbReference>
<name>A0A0V8JDQ6_9BACL</name>
<keyword evidence="4" id="KW-1185">Reference proteome</keyword>
<dbReference type="InterPro" id="IPR052934">
    <property type="entry name" value="Methyl-DNA_Rec/Restrict_Enz"/>
</dbReference>